<gene>
    <name evidence="2" type="ORF">HLB44_21710</name>
</gene>
<dbReference type="EMBL" id="JABRWJ010000006">
    <property type="protein sequence ID" value="NRF69624.1"/>
    <property type="molecule type" value="Genomic_DNA"/>
</dbReference>
<evidence type="ECO:0000256" key="1">
    <source>
        <dbReference type="SAM" id="SignalP"/>
    </source>
</evidence>
<sequence length="344" mass="36903">MNLRFRGRLARALATLAAPFATLFVPLPAPAAPPSATPAASAAPRVADCPPVAQAPTSEQVQAAVQAARDRGFLWRISKDGRNSYLYGTIHVGKLDWAFPGPQVREALMGAQALALELDLTDPKTLDELSRSTAGDARFQLPPAMQQRLARQAEAACLGLELLSGQHPVMQAITLTVLSARREGFDPAYAQELVLGGFARAAAKPIVALESAVQQAALLVPGDAKQAVAMAEQALSQLERGASRTALVRVARAWEQGDLDVLSRYEQWCECIETDDDRAFLRRVNDERNGPMAERIDALHSGGKTVFAAVGSLHMTGPLGLPHLMEKRGYSVQRVSFAPAAKQD</sequence>
<keyword evidence="3" id="KW-1185">Reference proteome</keyword>
<evidence type="ECO:0000313" key="2">
    <source>
        <dbReference type="EMBL" id="NRF69624.1"/>
    </source>
</evidence>
<dbReference type="InterPro" id="IPR047111">
    <property type="entry name" value="YbaP-like"/>
</dbReference>
<feature type="chain" id="PRO_5045736084" evidence="1">
    <location>
        <begin position="32"/>
        <end position="344"/>
    </location>
</feature>
<comment type="caution">
    <text evidence="2">The sequence shown here is derived from an EMBL/GenBank/DDBJ whole genome shotgun (WGS) entry which is preliminary data.</text>
</comment>
<dbReference type="PANTHER" id="PTHR40590">
    <property type="entry name" value="CYTOPLASMIC PROTEIN-RELATED"/>
    <property type="match status" value="1"/>
</dbReference>
<proteinExistence type="predicted"/>
<reference evidence="2 3" key="1">
    <citation type="submission" date="2020-05" db="EMBL/GenBank/DDBJ databases">
        <title>Aquincola sp. isolate from soil.</title>
        <authorList>
            <person name="Han J."/>
            <person name="Kim D.-U."/>
        </authorList>
    </citation>
    <scope>NUCLEOTIDE SEQUENCE [LARGE SCALE GENOMIC DNA]</scope>
    <source>
        <strain evidence="2 3">S2</strain>
    </source>
</reference>
<dbReference type="Pfam" id="PF01963">
    <property type="entry name" value="TraB_PrgY_gumN"/>
    <property type="match status" value="1"/>
</dbReference>
<dbReference type="InterPro" id="IPR002816">
    <property type="entry name" value="TraB/PrgY/GumN_fam"/>
</dbReference>
<evidence type="ECO:0000313" key="3">
    <source>
        <dbReference type="Proteomes" id="UP000737171"/>
    </source>
</evidence>
<organism evidence="2 3">
    <name type="scientific">Pseudaquabacterium terrae</name>
    <dbReference type="NCBI Taxonomy" id="2732868"/>
    <lineage>
        <taxon>Bacteria</taxon>
        <taxon>Pseudomonadati</taxon>
        <taxon>Pseudomonadota</taxon>
        <taxon>Betaproteobacteria</taxon>
        <taxon>Burkholderiales</taxon>
        <taxon>Sphaerotilaceae</taxon>
        <taxon>Pseudaquabacterium</taxon>
    </lineage>
</organism>
<keyword evidence="1" id="KW-0732">Signal</keyword>
<protein>
    <submittedName>
        <fullName evidence="2">TraB/GumN family protein</fullName>
    </submittedName>
</protein>
<accession>A0ABX2EM85</accession>
<dbReference type="PANTHER" id="PTHR40590:SF1">
    <property type="entry name" value="CYTOPLASMIC PROTEIN"/>
    <property type="match status" value="1"/>
</dbReference>
<dbReference type="Proteomes" id="UP000737171">
    <property type="component" value="Unassembled WGS sequence"/>
</dbReference>
<name>A0ABX2EM85_9BURK</name>
<feature type="signal peptide" evidence="1">
    <location>
        <begin position="1"/>
        <end position="31"/>
    </location>
</feature>
<dbReference type="RefSeq" id="WP_173126842.1">
    <property type="nucleotide sequence ID" value="NZ_JABRWJ010000006.1"/>
</dbReference>
<dbReference type="CDD" id="cd14789">
    <property type="entry name" value="Tiki"/>
    <property type="match status" value="1"/>
</dbReference>